<keyword evidence="3" id="KW-1185">Reference proteome</keyword>
<protein>
    <submittedName>
        <fullName evidence="2">DUF4440 domain-containing protein</fullName>
    </submittedName>
</protein>
<dbReference type="Pfam" id="PF13474">
    <property type="entry name" value="SnoaL_3"/>
    <property type="match status" value="1"/>
</dbReference>
<evidence type="ECO:0000313" key="2">
    <source>
        <dbReference type="EMBL" id="MVQ30125.1"/>
    </source>
</evidence>
<dbReference type="InterPro" id="IPR032710">
    <property type="entry name" value="NTF2-like_dom_sf"/>
</dbReference>
<evidence type="ECO:0000259" key="1">
    <source>
        <dbReference type="Pfam" id="PF13474"/>
    </source>
</evidence>
<reference evidence="2 3" key="1">
    <citation type="submission" date="2019-12" db="EMBL/GenBank/DDBJ databases">
        <authorList>
            <person name="Huq M.A."/>
        </authorList>
    </citation>
    <scope>NUCLEOTIDE SEQUENCE [LARGE SCALE GENOMIC DNA]</scope>
    <source>
        <strain evidence="2 3">MAH-25</strain>
    </source>
</reference>
<comment type="caution">
    <text evidence="2">The sequence shown here is derived from an EMBL/GenBank/DDBJ whole genome shotgun (WGS) entry which is preliminary data.</text>
</comment>
<evidence type="ECO:0000313" key="3">
    <source>
        <dbReference type="Proteomes" id="UP000469385"/>
    </source>
</evidence>
<proteinExistence type="predicted"/>
<dbReference type="AlphaFoldDB" id="A0A6N8IUB7"/>
<organism evidence="2 3">
    <name type="scientific">Ramlibacter pinisoli</name>
    <dbReference type="NCBI Taxonomy" id="2682844"/>
    <lineage>
        <taxon>Bacteria</taxon>
        <taxon>Pseudomonadati</taxon>
        <taxon>Pseudomonadota</taxon>
        <taxon>Betaproteobacteria</taxon>
        <taxon>Burkholderiales</taxon>
        <taxon>Comamonadaceae</taxon>
        <taxon>Ramlibacter</taxon>
    </lineage>
</organism>
<accession>A0A6N8IUB7</accession>
<dbReference type="RefSeq" id="WP_157398046.1">
    <property type="nucleotide sequence ID" value="NZ_WSEL01000003.1"/>
</dbReference>
<dbReference type="Gene3D" id="3.10.450.50">
    <property type="match status" value="1"/>
</dbReference>
<gene>
    <name evidence="2" type="ORF">GON04_11740</name>
</gene>
<dbReference type="InterPro" id="IPR037401">
    <property type="entry name" value="SnoaL-like"/>
</dbReference>
<dbReference type="EMBL" id="WSEL01000003">
    <property type="protein sequence ID" value="MVQ30125.1"/>
    <property type="molecule type" value="Genomic_DNA"/>
</dbReference>
<dbReference type="Proteomes" id="UP000469385">
    <property type="component" value="Unassembled WGS sequence"/>
</dbReference>
<dbReference type="PANTHER" id="PTHR34957">
    <property type="entry name" value="NUCLEAR TRANSPORT FACTOR 2 (NTF2) FAMILY PROTEIN"/>
    <property type="match status" value="1"/>
</dbReference>
<dbReference type="PANTHER" id="PTHR34957:SF1">
    <property type="entry name" value="NUCLEAR TRANSPORT FACTOR 2 (NTF2) FAMILY PROTEIN"/>
    <property type="match status" value="1"/>
</dbReference>
<feature type="domain" description="SnoaL-like" evidence="1">
    <location>
        <begin position="32"/>
        <end position="150"/>
    </location>
</feature>
<sequence>MNVAQLIRVVSVTVACGFCGICAAQDAPHMAVLQANSAFEQALSQRDLRAVESAWLQDAHVIAVHPNGRPAVVGWEAVRKSWEAALANFPELSVSMAQPIVRAMGNVAVVVGTEVVRGSRPDGKSVEFQASTTNVFELREGRWLMVHHQATRLP</sequence>
<dbReference type="SUPFAM" id="SSF54427">
    <property type="entry name" value="NTF2-like"/>
    <property type="match status" value="1"/>
</dbReference>
<name>A0A6N8IUB7_9BURK</name>